<dbReference type="SUPFAM" id="SSF50199">
    <property type="entry name" value="Staphylococcal nuclease"/>
    <property type="match status" value="1"/>
</dbReference>
<proteinExistence type="inferred from homology"/>
<evidence type="ECO:0000313" key="8">
    <source>
        <dbReference type="EMBL" id="OQS55379.1"/>
    </source>
</evidence>
<dbReference type="SMART" id="SM00318">
    <property type="entry name" value="SNc"/>
    <property type="match status" value="1"/>
</dbReference>
<dbReference type="OrthoDB" id="430293at2759"/>
<evidence type="ECO:0000313" key="9">
    <source>
        <dbReference type="Proteomes" id="UP000192758"/>
    </source>
</evidence>
<dbReference type="GO" id="GO:0016787">
    <property type="term" value="F:hydrolase activity"/>
    <property type="evidence" value="ECO:0007669"/>
    <property type="project" value="UniProtKB-KW"/>
</dbReference>
<dbReference type="PANTHER" id="PTHR12302">
    <property type="entry name" value="EBNA2 BINDING PROTEIN P100"/>
    <property type="match status" value="1"/>
</dbReference>
<dbReference type="PANTHER" id="PTHR12302:SF3">
    <property type="entry name" value="SERINE_THREONINE-PROTEIN KINASE 31"/>
    <property type="match status" value="1"/>
</dbReference>
<evidence type="ECO:0000256" key="5">
    <source>
        <dbReference type="ARBA" id="ARBA00022837"/>
    </source>
</evidence>
<gene>
    <name evidence="8" type="ORF">EHP00_1226</name>
</gene>
<keyword evidence="3" id="KW-0255">Endonuclease</keyword>
<dbReference type="EMBL" id="MNPJ01000010">
    <property type="protein sequence ID" value="OQS55379.1"/>
    <property type="molecule type" value="Genomic_DNA"/>
</dbReference>
<protein>
    <recommendedName>
        <fullName evidence="7">TNase-like domain-containing protein</fullName>
    </recommendedName>
</protein>
<accession>A0A1W0E8A3</accession>
<evidence type="ECO:0000256" key="2">
    <source>
        <dbReference type="ARBA" id="ARBA00022722"/>
    </source>
</evidence>
<dbReference type="InterPro" id="IPR035437">
    <property type="entry name" value="SNase_OB-fold_sf"/>
</dbReference>
<dbReference type="InterPro" id="IPR016071">
    <property type="entry name" value="Staphylococal_nuclease_OB-fold"/>
</dbReference>
<evidence type="ECO:0000259" key="7">
    <source>
        <dbReference type="PROSITE" id="PS50830"/>
    </source>
</evidence>
<comment type="caution">
    <text evidence="8">The sequence shown here is derived from an EMBL/GenBank/DDBJ whole genome shotgun (WGS) entry which is preliminary data.</text>
</comment>
<dbReference type="STRING" id="646526.A0A1W0E8A3"/>
<evidence type="ECO:0000256" key="4">
    <source>
        <dbReference type="ARBA" id="ARBA00022801"/>
    </source>
</evidence>
<evidence type="ECO:0000256" key="1">
    <source>
        <dbReference type="ARBA" id="ARBA00005435"/>
    </source>
</evidence>
<keyword evidence="4" id="KW-0378">Hydrolase</keyword>
<dbReference type="Pfam" id="PF00565">
    <property type="entry name" value="SNase"/>
    <property type="match status" value="1"/>
</dbReference>
<comment type="similarity">
    <text evidence="1">Belongs to the LCL3 family.</text>
</comment>
<feature type="domain" description="TNase-like" evidence="7">
    <location>
        <begin position="45"/>
        <end position="198"/>
    </location>
</feature>
<dbReference type="Gene3D" id="2.40.50.90">
    <property type="match status" value="1"/>
</dbReference>
<keyword evidence="2" id="KW-0540">Nuclease</keyword>
<dbReference type="GO" id="GO:0004519">
    <property type="term" value="F:endonuclease activity"/>
    <property type="evidence" value="ECO:0007669"/>
    <property type="project" value="UniProtKB-KW"/>
</dbReference>
<dbReference type="Proteomes" id="UP000192758">
    <property type="component" value="Unassembled WGS sequence"/>
</dbReference>
<dbReference type="PROSITE" id="PS50830">
    <property type="entry name" value="TNASE_3"/>
    <property type="match status" value="1"/>
</dbReference>
<feature type="region of interest" description="Disordered" evidence="6">
    <location>
        <begin position="206"/>
        <end position="225"/>
    </location>
</feature>
<evidence type="ECO:0000256" key="3">
    <source>
        <dbReference type="ARBA" id="ARBA00022759"/>
    </source>
</evidence>
<dbReference type="AlphaFoldDB" id="A0A1W0E8A3"/>
<keyword evidence="5" id="KW-0106">Calcium</keyword>
<organism evidence="8 9">
    <name type="scientific">Ecytonucleospora hepatopenaei</name>
    <dbReference type="NCBI Taxonomy" id="646526"/>
    <lineage>
        <taxon>Eukaryota</taxon>
        <taxon>Fungi</taxon>
        <taxon>Fungi incertae sedis</taxon>
        <taxon>Microsporidia</taxon>
        <taxon>Enterocytozoonidae</taxon>
        <taxon>Ecytonucleospora</taxon>
    </lineage>
</organism>
<evidence type="ECO:0000256" key="6">
    <source>
        <dbReference type="SAM" id="MobiDB-lite"/>
    </source>
</evidence>
<sequence length="225" mass="26148">MTNFNFYDFENFKFTENFLNRKFEENSLIFNNEKYTRPKAIPKGSFLKMCVVDVVDGDTISVMQVNDEKYEDLIGENGERLVDYRLFRMRVCGIDSPEMGRNGKEDQPYAQMAKDYMSHLVFKKIVAVQFLHIDRFGRILGLLYLEDGDQYKIINLYMVRAGLAFIYGGRDPFYGVDPGIFEQTLRLAKEEKLNIFSQDTIILPSEGKKHSGTIGMEKDSDEEDE</sequence>
<dbReference type="VEuPathDB" id="MicrosporidiaDB:EHP00_1226"/>
<reference evidence="8 9" key="1">
    <citation type="journal article" date="2017" name="Environ. Microbiol.">
        <title>Decay of the glycolytic pathway and adaptation to intranuclear parasitism within Enterocytozoonidae microsporidia.</title>
        <authorList>
            <person name="Wiredu Boakye D."/>
            <person name="Jaroenlak P."/>
            <person name="Prachumwat A."/>
            <person name="Williams T.A."/>
            <person name="Bateman K.S."/>
            <person name="Itsathitphaisarn O."/>
            <person name="Sritunyalucksana K."/>
            <person name="Paszkiewicz K.H."/>
            <person name="Moore K.A."/>
            <person name="Stentiford G.D."/>
            <person name="Williams B.A."/>
        </authorList>
    </citation>
    <scope>NUCLEOTIDE SEQUENCE [LARGE SCALE GENOMIC DNA]</scope>
    <source>
        <strain evidence="8 9">TH1</strain>
    </source>
</reference>
<name>A0A1W0E8A3_9MICR</name>
<keyword evidence="9" id="KW-1185">Reference proteome</keyword>